<protein>
    <submittedName>
        <fullName evidence="1">Uncharacterized protein</fullName>
    </submittedName>
</protein>
<reference evidence="1 2" key="1">
    <citation type="submission" date="2014-03" db="EMBL/GenBank/DDBJ databases">
        <title>Genomics of Bifidobacteria.</title>
        <authorList>
            <person name="Ventura M."/>
            <person name="Milani C."/>
            <person name="Lugli G.A."/>
        </authorList>
    </citation>
    <scope>NUCLEOTIDE SEQUENCE [LARGE SCALE GENOMIC DNA]</scope>
    <source>
        <strain evidence="1 2">LMG 11592</strain>
    </source>
</reference>
<evidence type="ECO:0000313" key="2">
    <source>
        <dbReference type="Proteomes" id="UP000029014"/>
    </source>
</evidence>
<comment type="caution">
    <text evidence="1">The sequence shown here is derived from an EMBL/GenBank/DDBJ whole genome shotgun (WGS) entry which is preliminary data.</text>
</comment>
<dbReference type="AlphaFoldDB" id="A0A087BQG5"/>
<accession>A0A087BQG5</accession>
<dbReference type="STRING" id="1693.BMIN_1360"/>
<organism evidence="1 2">
    <name type="scientific">Bifidobacterium minimum</name>
    <dbReference type="NCBI Taxonomy" id="1693"/>
    <lineage>
        <taxon>Bacteria</taxon>
        <taxon>Bacillati</taxon>
        <taxon>Actinomycetota</taxon>
        <taxon>Actinomycetes</taxon>
        <taxon>Bifidobacteriales</taxon>
        <taxon>Bifidobacteriaceae</taxon>
        <taxon>Bifidobacterium</taxon>
    </lineage>
</organism>
<keyword evidence="2" id="KW-1185">Reference proteome</keyword>
<proteinExistence type="predicted"/>
<dbReference type="Pfam" id="PF04417">
    <property type="entry name" value="DUF501"/>
    <property type="match status" value="1"/>
</dbReference>
<evidence type="ECO:0000313" key="1">
    <source>
        <dbReference type="EMBL" id="KFI73265.1"/>
    </source>
</evidence>
<dbReference type="InterPro" id="IPR007511">
    <property type="entry name" value="DUF501"/>
</dbReference>
<dbReference type="EMBL" id="JGZD01000007">
    <property type="protein sequence ID" value="KFI73265.1"/>
    <property type="molecule type" value="Genomic_DNA"/>
</dbReference>
<gene>
    <name evidence="1" type="ORF">BMIN_1360</name>
</gene>
<name>A0A087BQG5_9BIFI</name>
<dbReference type="eggNOG" id="COG1507">
    <property type="taxonomic scope" value="Bacteria"/>
</dbReference>
<dbReference type="Proteomes" id="UP000029014">
    <property type="component" value="Unassembled WGS sequence"/>
</dbReference>
<sequence length="161" mass="17742">MDAHDPTEEEAGVVVGLAHRLLSHELSQNDVDVVHRQLGRFPRGMLAVGARCVCGRPVAVITRPLLPGGIPFPTTCYLTGPSAVKAASHREAAGDMRELTTRLETDEDLRVGYERADRLYKAFRHEIALMVGDGEDHVAAVSAGGMPTRVKCFMLWWPRVW</sequence>